<protein>
    <recommendedName>
        <fullName evidence="1">Methyltransferase FkbM domain-containing protein</fullName>
    </recommendedName>
</protein>
<geneLocation type="plasmid" evidence="2 3">
    <name>unnamed1</name>
</geneLocation>
<proteinExistence type="predicted"/>
<dbReference type="PANTHER" id="PTHR34203:SF15">
    <property type="entry name" value="SLL1173 PROTEIN"/>
    <property type="match status" value="1"/>
</dbReference>
<dbReference type="InterPro" id="IPR052514">
    <property type="entry name" value="SAM-dependent_MTase"/>
</dbReference>
<dbReference type="PANTHER" id="PTHR34203">
    <property type="entry name" value="METHYLTRANSFERASE, FKBM FAMILY PROTEIN"/>
    <property type="match status" value="1"/>
</dbReference>
<dbReference type="NCBIfam" id="TIGR01444">
    <property type="entry name" value="fkbM_fam"/>
    <property type="match status" value="1"/>
</dbReference>
<evidence type="ECO:0000313" key="3">
    <source>
        <dbReference type="Proteomes" id="UP000264120"/>
    </source>
</evidence>
<accession>A0A347WGD0</accession>
<evidence type="ECO:0000259" key="1">
    <source>
        <dbReference type="Pfam" id="PF05050"/>
    </source>
</evidence>
<dbReference type="Pfam" id="PF05050">
    <property type="entry name" value="Methyltransf_21"/>
    <property type="match status" value="1"/>
</dbReference>
<gene>
    <name evidence="2" type="ORF">CD178_03179</name>
</gene>
<dbReference type="OrthoDB" id="5679686at2"/>
<feature type="domain" description="Methyltransferase FkbM" evidence="1">
    <location>
        <begin position="116"/>
        <end position="267"/>
    </location>
</feature>
<name>A0A347WGD0_9PROT</name>
<dbReference type="EMBL" id="CP023037">
    <property type="protein sequence ID" value="AXY23923.1"/>
    <property type="molecule type" value="Genomic_DNA"/>
</dbReference>
<evidence type="ECO:0000313" key="2">
    <source>
        <dbReference type="EMBL" id="AXY23923.1"/>
    </source>
</evidence>
<dbReference type="RefSeq" id="WP_118963823.1">
    <property type="nucleotide sequence ID" value="NZ_CP023037.1"/>
</dbReference>
<sequence length="281" mass="31910">MLQKVAESPPFVVPIQEHNVNIKPFGTYPPTRTQQQIRKVFFNTPFGYMRFRRPFVERFKQECKGPVDSYLFGLKVRFYPQDNQTDAKSAVCGNCYNAKEWRWLDKCLPTGGTFLDIGANMGFFSLFAATKRARIIAIEPQPTLFDRLFTNMALNGIEAYLVKAAVGERDETGTLIQTNMDYGGGTIGQGHGETVRIRPLLDILTDARVNKVDVLKIDIEGYEDRALVPFFRDAPSTLFPSHIIMEYSESDRWQSDLMGKLAQAGYRQTARSRGNALLSRK</sequence>
<keyword evidence="2" id="KW-0614">Plasmid</keyword>
<dbReference type="KEGG" id="ksc:CD178_03179"/>
<dbReference type="Proteomes" id="UP000264120">
    <property type="component" value="Plasmid unnamed1"/>
</dbReference>
<keyword evidence="3" id="KW-1185">Reference proteome</keyword>
<organism evidence="2 3">
    <name type="scientific">Komagataeibacter saccharivorans</name>
    <dbReference type="NCBI Taxonomy" id="265959"/>
    <lineage>
        <taxon>Bacteria</taxon>
        <taxon>Pseudomonadati</taxon>
        <taxon>Pseudomonadota</taxon>
        <taxon>Alphaproteobacteria</taxon>
        <taxon>Acetobacterales</taxon>
        <taxon>Acetobacteraceae</taxon>
        <taxon>Komagataeibacter</taxon>
    </lineage>
</organism>
<dbReference type="SUPFAM" id="SSF53335">
    <property type="entry name" value="S-adenosyl-L-methionine-dependent methyltransferases"/>
    <property type="match status" value="1"/>
</dbReference>
<dbReference type="Gene3D" id="3.40.50.150">
    <property type="entry name" value="Vaccinia Virus protein VP39"/>
    <property type="match status" value="1"/>
</dbReference>
<dbReference type="InterPro" id="IPR029063">
    <property type="entry name" value="SAM-dependent_MTases_sf"/>
</dbReference>
<dbReference type="AlphaFoldDB" id="A0A347WGD0"/>
<reference evidence="2 3" key="1">
    <citation type="submission" date="2017-08" db="EMBL/GenBank/DDBJ databases">
        <title>Complete genome sequence of Gluconacetobacter saccharivorans CV1 isolated from Fermented Vinegar.</title>
        <authorList>
            <person name="Kim S.-Y."/>
        </authorList>
    </citation>
    <scope>NUCLEOTIDE SEQUENCE [LARGE SCALE GENOMIC DNA]</scope>
    <source>
        <strain evidence="2 3">CV1</strain>
        <plasmid evidence="2 3">unnamed1</plasmid>
    </source>
</reference>
<dbReference type="InterPro" id="IPR006342">
    <property type="entry name" value="FkbM_mtfrase"/>
</dbReference>